<reference evidence="6 7" key="1">
    <citation type="submission" date="2018-11" db="EMBL/GenBank/DDBJ databases">
        <authorList>
            <consortium name="Pathogen Informatics"/>
        </authorList>
    </citation>
    <scope>NUCLEOTIDE SEQUENCE [LARGE SCALE GENOMIC DNA]</scope>
</reference>
<keyword evidence="1" id="KW-0547">Nucleotide-binding</keyword>
<dbReference type="PANTHER" id="PTHR43788">
    <property type="entry name" value="DNA2/NAM7 HELICASE FAMILY MEMBER"/>
    <property type="match status" value="1"/>
</dbReference>
<dbReference type="GO" id="GO:0005524">
    <property type="term" value="F:ATP binding"/>
    <property type="evidence" value="ECO:0007669"/>
    <property type="project" value="UniProtKB-KW"/>
</dbReference>
<accession>A0A3P8DAV3</accession>
<keyword evidence="2" id="KW-0378">Hydrolase</keyword>
<evidence type="ECO:0000313" key="8">
    <source>
        <dbReference type="WBParaSite" id="HPBE_0002218301-mRNA-1"/>
    </source>
</evidence>
<dbReference type="WBParaSite" id="HPBE_0002218301-mRNA-1">
    <property type="protein sequence ID" value="HPBE_0002218301-mRNA-1"/>
    <property type="gene ID" value="HPBE_0002218301"/>
</dbReference>
<dbReference type="GO" id="GO:0043139">
    <property type="term" value="F:5'-3' DNA helicase activity"/>
    <property type="evidence" value="ECO:0007669"/>
    <property type="project" value="TreeGrafter"/>
</dbReference>
<keyword evidence="3" id="KW-0347">Helicase</keyword>
<organism evidence="7 8">
    <name type="scientific">Heligmosomoides polygyrus</name>
    <name type="common">Parasitic roundworm</name>
    <dbReference type="NCBI Taxonomy" id="6339"/>
    <lineage>
        <taxon>Eukaryota</taxon>
        <taxon>Metazoa</taxon>
        <taxon>Ecdysozoa</taxon>
        <taxon>Nematoda</taxon>
        <taxon>Chromadorea</taxon>
        <taxon>Rhabditida</taxon>
        <taxon>Rhabditina</taxon>
        <taxon>Rhabditomorpha</taxon>
        <taxon>Strongyloidea</taxon>
        <taxon>Heligmosomidae</taxon>
        <taxon>Heligmosomoides</taxon>
    </lineage>
</organism>
<reference evidence="8" key="2">
    <citation type="submission" date="2019-09" db="UniProtKB">
        <authorList>
            <consortium name="WormBaseParasite"/>
        </authorList>
    </citation>
    <scope>IDENTIFICATION</scope>
</reference>
<evidence type="ECO:0000256" key="2">
    <source>
        <dbReference type="ARBA" id="ARBA00022801"/>
    </source>
</evidence>
<dbReference type="OrthoDB" id="5864494at2759"/>
<dbReference type="PANTHER" id="PTHR43788:SF16">
    <property type="entry name" value="HELICASE WITH ZINC FINGER 2"/>
    <property type="match status" value="1"/>
</dbReference>
<evidence type="ECO:0000256" key="4">
    <source>
        <dbReference type="ARBA" id="ARBA00022840"/>
    </source>
</evidence>
<feature type="domain" description="DNA2/NAM7 helicase-like C-terminal" evidence="5">
    <location>
        <begin position="92"/>
        <end position="213"/>
    </location>
</feature>
<dbReference type="InterPro" id="IPR041679">
    <property type="entry name" value="DNA2/NAM7-like_C"/>
</dbReference>
<evidence type="ECO:0000313" key="7">
    <source>
        <dbReference type="Proteomes" id="UP000050761"/>
    </source>
</evidence>
<keyword evidence="4" id="KW-0067">ATP-binding</keyword>
<dbReference type="Pfam" id="PF13087">
    <property type="entry name" value="AAA_12"/>
    <property type="match status" value="1"/>
</dbReference>
<proteinExistence type="predicted"/>
<accession>A0A183GHW4</accession>
<dbReference type="SUPFAM" id="SSF52540">
    <property type="entry name" value="P-loop containing nucleoside triphosphate hydrolases"/>
    <property type="match status" value="1"/>
</dbReference>
<dbReference type="GO" id="GO:0016787">
    <property type="term" value="F:hydrolase activity"/>
    <property type="evidence" value="ECO:0007669"/>
    <property type="project" value="UniProtKB-KW"/>
</dbReference>
<protein>
    <submittedName>
        <fullName evidence="8">AAA_12 domain-containing protein</fullName>
    </submittedName>
</protein>
<evidence type="ECO:0000256" key="1">
    <source>
        <dbReference type="ARBA" id="ARBA00022741"/>
    </source>
</evidence>
<evidence type="ECO:0000259" key="5">
    <source>
        <dbReference type="Pfam" id="PF13087"/>
    </source>
</evidence>
<dbReference type="AlphaFoldDB" id="A0A183GHW4"/>
<keyword evidence="7" id="KW-1185">Reference proteome</keyword>
<dbReference type="EMBL" id="UZAH01033729">
    <property type="protein sequence ID" value="VDP30918.1"/>
    <property type="molecule type" value="Genomic_DNA"/>
</dbReference>
<evidence type="ECO:0000256" key="3">
    <source>
        <dbReference type="ARBA" id="ARBA00022806"/>
    </source>
</evidence>
<dbReference type="InterPro" id="IPR027417">
    <property type="entry name" value="P-loop_NTPase"/>
</dbReference>
<evidence type="ECO:0000313" key="6">
    <source>
        <dbReference type="EMBL" id="VDP30918.1"/>
    </source>
</evidence>
<gene>
    <name evidence="6" type="ORF">HPBE_LOCUS22182</name>
</gene>
<name>A0A183GHW4_HELPZ</name>
<dbReference type="InterPro" id="IPR050534">
    <property type="entry name" value="Coronavir_polyprotein_1ab"/>
</dbReference>
<sequence>MLRVRLPTIICVTTASLFNTTTRGGPFYELLSGCTVLIEDVASQIPEPAFVAIAARFPHARHIYIGDAHQLQPHVRCSQSSRPALLGAKAVMEILLSRNIPQAPLITTFRAHPALNVLPNHLFYNGVLISGAAAAERRLLTTRLRLPNPVIPLVFVDVRGTFQPSPSGSHWSGDEAWYCKDIVRELLASGISPALMDVITFYKEQQRLLSQYAMHGYHPFHGGFCAG</sequence>
<dbReference type="Gene3D" id="3.40.50.300">
    <property type="entry name" value="P-loop containing nucleotide triphosphate hydrolases"/>
    <property type="match status" value="2"/>
</dbReference>
<dbReference type="Proteomes" id="UP000050761">
    <property type="component" value="Unassembled WGS sequence"/>
</dbReference>